<protein>
    <recommendedName>
        <fullName evidence="3">Rhodanese-related sulfurtransferase</fullName>
    </recommendedName>
</protein>
<dbReference type="RefSeq" id="WP_151049487.1">
    <property type="nucleotide sequence ID" value="NZ_CP031700.1"/>
</dbReference>
<dbReference type="EMBL" id="CP031700">
    <property type="protein sequence ID" value="QEY25316.1"/>
    <property type="molecule type" value="Genomic_DNA"/>
</dbReference>
<accession>A0A5J6PSI1</accession>
<dbReference type="InterPro" id="IPR028228">
    <property type="entry name" value="Imm53"/>
</dbReference>
<evidence type="ECO:0000313" key="1">
    <source>
        <dbReference type="EMBL" id="QEY25316.1"/>
    </source>
</evidence>
<gene>
    <name evidence="1" type="ORF">D0T92_01330</name>
</gene>
<evidence type="ECO:0000313" key="2">
    <source>
        <dbReference type="Proteomes" id="UP000325713"/>
    </source>
</evidence>
<dbReference type="AlphaFoldDB" id="A0A5J6PSI1"/>
<keyword evidence="2" id="KW-1185">Reference proteome</keyword>
<evidence type="ECO:0008006" key="3">
    <source>
        <dbReference type="Google" id="ProtNLM"/>
    </source>
</evidence>
<dbReference type="OrthoDB" id="3533713at2"/>
<reference evidence="1 2" key="1">
    <citation type="submission" date="2018-08" db="EMBL/GenBank/DDBJ databases">
        <title>Neisseria zalophi ATCC BAA-2455 complete genome.</title>
        <authorList>
            <person name="Veseli I.A."/>
            <person name="Buttler R."/>
            <person name="Mascarenhas dos Santos A.C."/>
            <person name="Pombert J.-F."/>
        </authorList>
    </citation>
    <scope>NUCLEOTIDE SEQUENCE [LARGE SCALE GENOMIC DNA]</scope>
    <source>
        <strain evidence="1 2">ATCC BAA-2455</strain>
    </source>
</reference>
<dbReference type="Pfam" id="PF15580">
    <property type="entry name" value="Imm53"/>
    <property type="match status" value="1"/>
</dbReference>
<proteinExistence type="predicted"/>
<dbReference type="Proteomes" id="UP000325713">
    <property type="component" value="Chromosome"/>
</dbReference>
<dbReference type="KEGG" id="nzl:D0T92_01330"/>
<sequence length="99" mass="11455">MSNLLTSLQNWYKSKCDGVWEHSYGIEIDTLDNPGWRVSLSGENNKKNINIFLERSDKNWVSIKADSNEFVAYGGIDNLDEMLHHALIWIKNEKIVLDD</sequence>
<organism evidence="1 2">
    <name type="scientific">Neisseria zalophi</name>
    <dbReference type="NCBI Taxonomy" id="640030"/>
    <lineage>
        <taxon>Bacteria</taxon>
        <taxon>Pseudomonadati</taxon>
        <taxon>Pseudomonadota</taxon>
        <taxon>Betaproteobacteria</taxon>
        <taxon>Neisseriales</taxon>
        <taxon>Neisseriaceae</taxon>
        <taxon>Neisseria</taxon>
    </lineage>
</organism>
<name>A0A5J6PSI1_9NEIS</name>